<dbReference type="AlphaFoldDB" id="A0A9D4PWG3"/>
<reference evidence="2" key="2">
    <citation type="submission" date="2021-09" db="EMBL/GenBank/DDBJ databases">
        <authorList>
            <person name="Jia N."/>
            <person name="Wang J."/>
            <person name="Shi W."/>
            <person name="Du L."/>
            <person name="Sun Y."/>
            <person name="Zhan W."/>
            <person name="Jiang J."/>
            <person name="Wang Q."/>
            <person name="Zhang B."/>
            <person name="Ji P."/>
            <person name="Sakyi L.B."/>
            <person name="Cui X."/>
            <person name="Yuan T."/>
            <person name="Jiang B."/>
            <person name="Yang W."/>
            <person name="Lam T.T.-Y."/>
            <person name="Chang Q."/>
            <person name="Ding S."/>
            <person name="Wang X."/>
            <person name="Zhu J."/>
            <person name="Ruan X."/>
            <person name="Zhao L."/>
            <person name="Wei J."/>
            <person name="Que T."/>
            <person name="Du C."/>
            <person name="Cheng J."/>
            <person name="Dai P."/>
            <person name="Han X."/>
            <person name="Huang E."/>
            <person name="Gao Y."/>
            <person name="Liu J."/>
            <person name="Shao H."/>
            <person name="Ye R."/>
            <person name="Li L."/>
            <person name="Wei W."/>
            <person name="Wang X."/>
            <person name="Wang C."/>
            <person name="Huo Q."/>
            <person name="Li W."/>
            <person name="Guo W."/>
            <person name="Chen H."/>
            <person name="Chen S."/>
            <person name="Zhou L."/>
            <person name="Zhou L."/>
            <person name="Ni X."/>
            <person name="Tian J."/>
            <person name="Zhou Y."/>
            <person name="Sheng Y."/>
            <person name="Liu T."/>
            <person name="Pan Y."/>
            <person name="Xia L."/>
            <person name="Li J."/>
            <person name="Zhao F."/>
            <person name="Cao W."/>
        </authorList>
    </citation>
    <scope>NUCLEOTIDE SEQUENCE</scope>
    <source>
        <strain evidence="2">Rsan-2018</strain>
        <tissue evidence="2">Larvae</tissue>
    </source>
</reference>
<dbReference type="Proteomes" id="UP000821837">
    <property type="component" value="Unassembled WGS sequence"/>
</dbReference>
<protein>
    <submittedName>
        <fullName evidence="2">Uncharacterized protein</fullName>
    </submittedName>
</protein>
<proteinExistence type="predicted"/>
<accession>A0A9D4PWG3</accession>
<dbReference type="EMBL" id="JABSTV010001250">
    <property type="protein sequence ID" value="KAH7956982.1"/>
    <property type="molecule type" value="Genomic_DNA"/>
</dbReference>
<name>A0A9D4PWG3_RHISA</name>
<organism evidence="2 3">
    <name type="scientific">Rhipicephalus sanguineus</name>
    <name type="common">Brown dog tick</name>
    <name type="synonym">Ixodes sanguineus</name>
    <dbReference type="NCBI Taxonomy" id="34632"/>
    <lineage>
        <taxon>Eukaryota</taxon>
        <taxon>Metazoa</taxon>
        <taxon>Ecdysozoa</taxon>
        <taxon>Arthropoda</taxon>
        <taxon>Chelicerata</taxon>
        <taxon>Arachnida</taxon>
        <taxon>Acari</taxon>
        <taxon>Parasitiformes</taxon>
        <taxon>Ixodida</taxon>
        <taxon>Ixodoidea</taxon>
        <taxon>Ixodidae</taxon>
        <taxon>Rhipicephalinae</taxon>
        <taxon>Rhipicephalus</taxon>
        <taxon>Rhipicephalus</taxon>
    </lineage>
</organism>
<reference evidence="2" key="1">
    <citation type="journal article" date="2020" name="Cell">
        <title>Large-Scale Comparative Analyses of Tick Genomes Elucidate Their Genetic Diversity and Vector Capacities.</title>
        <authorList>
            <consortium name="Tick Genome and Microbiome Consortium (TIGMIC)"/>
            <person name="Jia N."/>
            <person name="Wang J."/>
            <person name="Shi W."/>
            <person name="Du L."/>
            <person name="Sun Y."/>
            <person name="Zhan W."/>
            <person name="Jiang J.F."/>
            <person name="Wang Q."/>
            <person name="Zhang B."/>
            <person name="Ji P."/>
            <person name="Bell-Sakyi L."/>
            <person name="Cui X.M."/>
            <person name="Yuan T.T."/>
            <person name="Jiang B.G."/>
            <person name="Yang W.F."/>
            <person name="Lam T.T."/>
            <person name="Chang Q.C."/>
            <person name="Ding S.J."/>
            <person name="Wang X.J."/>
            <person name="Zhu J.G."/>
            <person name="Ruan X.D."/>
            <person name="Zhao L."/>
            <person name="Wei J.T."/>
            <person name="Ye R.Z."/>
            <person name="Que T.C."/>
            <person name="Du C.H."/>
            <person name="Zhou Y.H."/>
            <person name="Cheng J.X."/>
            <person name="Dai P.F."/>
            <person name="Guo W.B."/>
            <person name="Han X.H."/>
            <person name="Huang E.J."/>
            <person name="Li L.F."/>
            <person name="Wei W."/>
            <person name="Gao Y.C."/>
            <person name="Liu J.Z."/>
            <person name="Shao H.Z."/>
            <person name="Wang X."/>
            <person name="Wang C.C."/>
            <person name="Yang T.C."/>
            <person name="Huo Q.B."/>
            <person name="Li W."/>
            <person name="Chen H.Y."/>
            <person name="Chen S.E."/>
            <person name="Zhou L.G."/>
            <person name="Ni X.B."/>
            <person name="Tian J.H."/>
            <person name="Sheng Y."/>
            <person name="Liu T."/>
            <person name="Pan Y.S."/>
            <person name="Xia L.Y."/>
            <person name="Li J."/>
            <person name="Zhao F."/>
            <person name="Cao W.C."/>
        </authorList>
    </citation>
    <scope>NUCLEOTIDE SEQUENCE</scope>
    <source>
        <strain evidence="2">Rsan-2018</strain>
    </source>
</reference>
<feature type="region of interest" description="Disordered" evidence="1">
    <location>
        <begin position="90"/>
        <end position="155"/>
    </location>
</feature>
<evidence type="ECO:0000313" key="2">
    <source>
        <dbReference type="EMBL" id="KAH7956982.1"/>
    </source>
</evidence>
<comment type="caution">
    <text evidence="2">The sequence shown here is derived from an EMBL/GenBank/DDBJ whole genome shotgun (WGS) entry which is preliminary data.</text>
</comment>
<keyword evidence="3" id="KW-1185">Reference proteome</keyword>
<gene>
    <name evidence="2" type="ORF">HPB52_014032</name>
</gene>
<evidence type="ECO:0000256" key="1">
    <source>
        <dbReference type="SAM" id="MobiDB-lite"/>
    </source>
</evidence>
<sequence>MAPIDYGPLPGDIAHNELWALQKALLNLDNNEQALDNHTGGSPRTGDNRTLSGAVDGNIPSDALMPLGSALCPATFTHVLPPVPLSPLGPIFRRSWPSPPATKRPCPHSGHLDSARLSQVHRSLDMPTALGARAKTPTPRPTPRRSGAVPRTPSV</sequence>
<feature type="region of interest" description="Disordered" evidence="1">
    <location>
        <begin position="34"/>
        <end position="55"/>
    </location>
</feature>
<evidence type="ECO:0000313" key="3">
    <source>
        <dbReference type="Proteomes" id="UP000821837"/>
    </source>
</evidence>